<evidence type="ECO:0000259" key="2">
    <source>
        <dbReference type="PROSITE" id="PS50081"/>
    </source>
</evidence>
<evidence type="ECO:0000313" key="4">
    <source>
        <dbReference type="Proteomes" id="UP001153148"/>
    </source>
</evidence>
<dbReference type="InterPro" id="IPR011993">
    <property type="entry name" value="PH-like_dom_sf"/>
</dbReference>
<evidence type="ECO:0000259" key="1">
    <source>
        <dbReference type="PROSITE" id="PS50003"/>
    </source>
</evidence>
<comment type="caution">
    <text evidence="3">The sequence shown here is derived from an EMBL/GenBank/DDBJ whole genome shotgun (WGS) entry which is preliminary data.</text>
</comment>
<feature type="domain" description="PH" evidence="1">
    <location>
        <begin position="73"/>
        <end position="169"/>
    </location>
</feature>
<dbReference type="Proteomes" id="UP001153148">
    <property type="component" value="Unassembled WGS sequence"/>
</dbReference>
<feature type="domain" description="Phorbol-ester/DAG-type" evidence="2">
    <location>
        <begin position="1"/>
        <end position="22"/>
    </location>
</feature>
<evidence type="ECO:0008006" key="5">
    <source>
        <dbReference type="Google" id="ProtNLM"/>
    </source>
</evidence>
<dbReference type="Gene3D" id="2.30.29.30">
    <property type="entry name" value="Pleckstrin-homology domain (PH domain)/Phosphotyrosine-binding domain (PTB)"/>
    <property type="match status" value="1"/>
</dbReference>
<dbReference type="SUPFAM" id="SSF50729">
    <property type="entry name" value="PH domain-like"/>
    <property type="match status" value="1"/>
</dbReference>
<proteinExistence type="predicted"/>
<protein>
    <recommendedName>
        <fullName evidence="5">PH domain-containing protein</fullName>
    </recommendedName>
</protein>
<dbReference type="Gene3D" id="3.30.60.20">
    <property type="match status" value="1"/>
</dbReference>
<dbReference type="PROSITE" id="PS50003">
    <property type="entry name" value="PH_DOMAIN"/>
    <property type="match status" value="1"/>
</dbReference>
<organism evidence="3 4">
    <name type="scientific">Timema podura</name>
    <name type="common">Walking stick</name>
    <dbReference type="NCBI Taxonomy" id="61482"/>
    <lineage>
        <taxon>Eukaryota</taxon>
        <taxon>Metazoa</taxon>
        <taxon>Ecdysozoa</taxon>
        <taxon>Arthropoda</taxon>
        <taxon>Hexapoda</taxon>
        <taxon>Insecta</taxon>
        <taxon>Pterygota</taxon>
        <taxon>Neoptera</taxon>
        <taxon>Polyneoptera</taxon>
        <taxon>Phasmatodea</taxon>
        <taxon>Timematodea</taxon>
        <taxon>Timematoidea</taxon>
        <taxon>Timematidae</taxon>
        <taxon>Timema</taxon>
    </lineage>
</organism>
<dbReference type="Pfam" id="PF00169">
    <property type="entry name" value="PH"/>
    <property type="match status" value="1"/>
</dbReference>
<name>A0ABN7PQP2_TIMPD</name>
<keyword evidence="4" id="KW-1185">Reference proteome</keyword>
<dbReference type="InterPro" id="IPR002219">
    <property type="entry name" value="PKC_DAG/PE"/>
</dbReference>
<dbReference type="EMBL" id="CAJPIN010077960">
    <property type="protein sequence ID" value="CAG2067912.1"/>
    <property type="molecule type" value="Genomic_DNA"/>
</dbReference>
<dbReference type="InterPro" id="IPR001849">
    <property type="entry name" value="PH_domain"/>
</dbReference>
<sequence length="169" mass="18845">MRCVDCGYSCHEKCSEGVPKNCTKYKAVADGNLTSQTLARNVGDNGSVSSSVTTIQTSSQQYYDQFSSNVAENRTHEGYLYKRGALLKGWKQRWFVLDSIKHQLRYYDAMEDSHCKGYIEMMATLCLVDLAEVMSVTPAPPAPGPPKKTDDKSFFDKAEKHPAGFHSDV</sequence>
<gene>
    <name evidence="3" type="ORF">TPAB3V08_LOCUS14855</name>
</gene>
<dbReference type="PROSITE" id="PS50081">
    <property type="entry name" value="ZF_DAG_PE_2"/>
    <property type="match status" value="1"/>
</dbReference>
<evidence type="ECO:0000313" key="3">
    <source>
        <dbReference type="EMBL" id="CAG2067912.1"/>
    </source>
</evidence>
<accession>A0ABN7PQP2</accession>
<reference evidence="3" key="1">
    <citation type="submission" date="2021-03" db="EMBL/GenBank/DDBJ databases">
        <authorList>
            <person name="Tran Van P."/>
        </authorList>
    </citation>
    <scope>NUCLEOTIDE SEQUENCE</scope>
</reference>